<dbReference type="Gene3D" id="1.20.1640.10">
    <property type="entry name" value="Multidrug efflux transporter AcrB transmembrane domain"/>
    <property type="match status" value="2"/>
</dbReference>
<dbReference type="RefSeq" id="WP_182959250.1">
    <property type="nucleotide sequence ID" value="NZ_WNXC01000006.1"/>
</dbReference>
<comment type="caution">
    <text evidence="2">The sequence shown here is derived from an EMBL/GenBank/DDBJ whole genome shotgun (WGS) entry which is preliminary data.</text>
</comment>
<evidence type="ECO:0000313" key="2">
    <source>
        <dbReference type="EMBL" id="MBB2150345.1"/>
    </source>
</evidence>
<protein>
    <submittedName>
        <fullName evidence="2">MMPL family transporter</fullName>
    </submittedName>
</protein>
<accession>A0ABR6EYJ3</accession>
<dbReference type="InterPro" id="IPR001036">
    <property type="entry name" value="Acrflvin-R"/>
</dbReference>
<dbReference type="Gene3D" id="3.30.70.1440">
    <property type="entry name" value="Multidrug efflux transporter AcrB pore domain"/>
    <property type="match status" value="1"/>
</dbReference>
<keyword evidence="1" id="KW-0472">Membrane</keyword>
<feature type="transmembrane region" description="Helical" evidence="1">
    <location>
        <begin position="991"/>
        <end position="1014"/>
    </location>
</feature>
<proteinExistence type="predicted"/>
<name>A0ABR6EYJ3_9SPHI</name>
<dbReference type="Pfam" id="PF00873">
    <property type="entry name" value="ACR_tran"/>
    <property type="match status" value="1"/>
</dbReference>
<dbReference type="SUPFAM" id="SSF82866">
    <property type="entry name" value="Multidrug efflux transporter AcrB transmembrane domain"/>
    <property type="match status" value="2"/>
</dbReference>
<feature type="transmembrane region" description="Helical" evidence="1">
    <location>
        <begin position="333"/>
        <end position="349"/>
    </location>
</feature>
<feature type="transmembrane region" description="Helical" evidence="1">
    <location>
        <begin position="863"/>
        <end position="882"/>
    </location>
</feature>
<dbReference type="PANTHER" id="PTHR32063:SF24">
    <property type="entry name" value="CATION EFFLUX SYSTEM (ACRB_ACRD_ACRF FAMILY)"/>
    <property type="match status" value="1"/>
</dbReference>
<keyword evidence="3" id="KW-1185">Reference proteome</keyword>
<gene>
    <name evidence="2" type="ORF">GM920_15720</name>
</gene>
<dbReference type="EMBL" id="WNXC01000006">
    <property type="protein sequence ID" value="MBB2150345.1"/>
    <property type="molecule type" value="Genomic_DNA"/>
</dbReference>
<feature type="transmembrane region" description="Helical" evidence="1">
    <location>
        <begin position="356"/>
        <end position="376"/>
    </location>
</feature>
<dbReference type="SUPFAM" id="SSF82693">
    <property type="entry name" value="Multidrug efflux transporter AcrB pore domain, PN1, PN2, PC1 and PC2 subdomains"/>
    <property type="match status" value="3"/>
</dbReference>
<sequence>MNNFFISHKKPLIAVLLLILLGGVFSYTKIKTALFPEITFPKIKIIAEGELQPVNQMMLTVTKPLENVVKQVPDLKLIRSVTSRGSCEISAYMNWNADIDLSQQRIESQIAKIKTSLPPGLSLSIEKMNPAILPVSGYTLESATKSPIELKQLADLTIKPFLLQVQGVSEIRIIGGKTKEFRVKLNASNMTALAITPEQIANAMAQTNFVKSNGYVANFNYLYLSVTDVTLKTKEDLGNLIVSKKNNRTVRLKELADLSSEEAIEYTRVNANGKEGILIAVIKQPNANLIDLSSQMEQKVADLRKILPQGVTIKPYYLQADFVDRAVKSVTDSLWVGLLLAIVVAIFFLRSLKPSLTILLTIPVTLGLTLISLYAVGYSFNIMTLGAIAAAIGLIIDDAIVVVEQIHRTHEEHPDEPTSVLLQKAIAYLFPAMLGSSISTIVIFIPFALMTGVAGSYFQVMTNTMVITLLCSFFVTWIGLPVIYLLLSKKQKESEKVLPGNEMFESGQAASKTAAGSSKNSAWISYFIRRAYLSFGFIVLLLFIMVLLFPRLETGFLPEMDEGSIVLDYKTPAGTSLQETDRILTEVEKMIVKIPEVEAYSRRTGTQMGFFITAPNTGDYLIQLKQNRSRSTDEVIAEIRHKIEQSQPALTVDFGQVIGDMLGDLMSATQPIELKIFGTNQQELQQLSKSVADVVSKVKGTADVFDGIVIAGPSVDIVPDYAALAQYGISPASFQLQVQGAIEGNVIGNVYSLQQLFPIRMVSFQGDAPNMEALSKMGIFLDNGKMIPIQMLAKVQIKTGEAEVERENLQSIGLISARLDQRDLGSVIADIQKQISAKVQLPNGYYIEYGGAYAEQQQSFKELFMILVLSSLLVFSVILFVFKEFKIAFIILLIAILGVSGSCLALFLTNTPLNVGSYTGMIMMVGIVAENAIFTFLQFRESLVAKGLDDALVYAISTRLRPKLMTALGAILALSPLALGIGAGSQLHQPLAIAIIGGFLMAMPLLLIVLPSLIRKFYK</sequence>
<feature type="transmembrane region" description="Helical" evidence="1">
    <location>
        <begin position="425"/>
        <end position="445"/>
    </location>
</feature>
<feature type="transmembrane region" description="Helical" evidence="1">
    <location>
        <begin position="382"/>
        <end position="404"/>
    </location>
</feature>
<dbReference type="SUPFAM" id="SSF82714">
    <property type="entry name" value="Multidrug efflux transporter AcrB TolC docking domain, DN and DC subdomains"/>
    <property type="match status" value="2"/>
</dbReference>
<feature type="transmembrane region" description="Helical" evidence="1">
    <location>
        <begin position="915"/>
        <end position="937"/>
    </location>
</feature>
<reference evidence="2 3" key="1">
    <citation type="submission" date="2019-11" db="EMBL/GenBank/DDBJ databases">
        <title>Description of Pedobacter sp. LMG 31462T.</title>
        <authorList>
            <person name="Carlier A."/>
            <person name="Qi S."/>
            <person name="Vandamme P."/>
        </authorList>
    </citation>
    <scope>NUCLEOTIDE SEQUENCE [LARGE SCALE GENOMIC DNA]</scope>
    <source>
        <strain evidence="2 3">LMG 31462</strain>
    </source>
</reference>
<feature type="transmembrane region" description="Helical" evidence="1">
    <location>
        <begin position="531"/>
        <end position="549"/>
    </location>
</feature>
<dbReference type="PRINTS" id="PR00702">
    <property type="entry name" value="ACRIFLAVINRP"/>
</dbReference>
<dbReference type="Proteomes" id="UP000636110">
    <property type="component" value="Unassembled WGS sequence"/>
</dbReference>
<keyword evidence="1" id="KW-0812">Transmembrane</keyword>
<feature type="transmembrane region" description="Helical" evidence="1">
    <location>
        <begin position="964"/>
        <end position="985"/>
    </location>
</feature>
<feature type="transmembrane region" description="Helical" evidence="1">
    <location>
        <begin position="889"/>
        <end position="909"/>
    </location>
</feature>
<keyword evidence="1" id="KW-1133">Transmembrane helix</keyword>
<dbReference type="Gene3D" id="3.30.70.1320">
    <property type="entry name" value="Multidrug efflux transporter AcrB pore domain like"/>
    <property type="match status" value="1"/>
</dbReference>
<dbReference type="PANTHER" id="PTHR32063">
    <property type="match status" value="1"/>
</dbReference>
<dbReference type="Gene3D" id="3.30.70.1430">
    <property type="entry name" value="Multidrug efflux transporter AcrB pore domain"/>
    <property type="match status" value="2"/>
</dbReference>
<evidence type="ECO:0000256" key="1">
    <source>
        <dbReference type="SAM" id="Phobius"/>
    </source>
</evidence>
<evidence type="ECO:0000313" key="3">
    <source>
        <dbReference type="Proteomes" id="UP000636110"/>
    </source>
</evidence>
<organism evidence="2 3">
    <name type="scientific">Pedobacter gandavensis</name>
    <dbReference type="NCBI Taxonomy" id="2679963"/>
    <lineage>
        <taxon>Bacteria</taxon>
        <taxon>Pseudomonadati</taxon>
        <taxon>Bacteroidota</taxon>
        <taxon>Sphingobacteriia</taxon>
        <taxon>Sphingobacteriales</taxon>
        <taxon>Sphingobacteriaceae</taxon>
        <taxon>Pedobacter</taxon>
    </lineage>
</organism>
<dbReference type="Gene3D" id="3.30.2090.10">
    <property type="entry name" value="Multidrug efflux transporter AcrB TolC docking domain, DN and DC subdomains"/>
    <property type="match status" value="2"/>
</dbReference>
<feature type="transmembrane region" description="Helical" evidence="1">
    <location>
        <begin position="465"/>
        <end position="487"/>
    </location>
</feature>
<dbReference type="InterPro" id="IPR027463">
    <property type="entry name" value="AcrB_DN_DC_subdom"/>
</dbReference>